<dbReference type="GO" id="GO:0003777">
    <property type="term" value="F:microtubule motor activity"/>
    <property type="evidence" value="ECO:0007669"/>
    <property type="project" value="InterPro"/>
</dbReference>
<gene>
    <name evidence="3" type="ORF">CJ030_MR8G020742</name>
</gene>
<proteinExistence type="predicted"/>
<evidence type="ECO:0000313" key="4">
    <source>
        <dbReference type="Proteomes" id="UP000516437"/>
    </source>
</evidence>
<dbReference type="Pfam" id="PF25764">
    <property type="entry name" value="KIF21A_4th"/>
    <property type="match status" value="1"/>
</dbReference>
<reference evidence="3 4" key="1">
    <citation type="journal article" date="2019" name="Plant Biotechnol. J.">
        <title>The red bayberry genome and genetic basis of sex determination.</title>
        <authorList>
            <person name="Jia H.M."/>
            <person name="Jia H.J."/>
            <person name="Cai Q.L."/>
            <person name="Wang Y."/>
            <person name="Zhao H.B."/>
            <person name="Yang W.F."/>
            <person name="Wang G.Y."/>
            <person name="Li Y.H."/>
            <person name="Zhan D.L."/>
            <person name="Shen Y.T."/>
            <person name="Niu Q.F."/>
            <person name="Chang L."/>
            <person name="Qiu J."/>
            <person name="Zhao L."/>
            <person name="Xie H.B."/>
            <person name="Fu W.Y."/>
            <person name="Jin J."/>
            <person name="Li X.W."/>
            <person name="Jiao Y."/>
            <person name="Zhou C.C."/>
            <person name="Tu T."/>
            <person name="Chai C.Y."/>
            <person name="Gao J.L."/>
            <person name="Fan L.J."/>
            <person name="van de Weg E."/>
            <person name="Wang J.Y."/>
            <person name="Gao Z.S."/>
        </authorList>
    </citation>
    <scope>NUCLEOTIDE SEQUENCE [LARGE SCALE GENOMIC DNA]</scope>
    <source>
        <tissue evidence="3">Leaves</tissue>
    </source>
</reference>
<keyword evidence="4" id="KW-1185">Reference proteome</keyword>
<name>A0A6A1UW40_9ROSI</name>
<dbReference type="InterPro" id="IPR027640">
    <property type="entry name" value="Kinesin-like_fam"/>
</dbReference>
<feature type="region of interest" description="Disordered" evidence="2">
    <location>
        <begin position="1"/>
        <end position="26"/>
    </location>
</feature>
<protein>
    <submittedName>
        <fullName evidence="3">Chromosome-associated kinesin KIF4</fullName>
    </submittedName>
</protein>
<dbReference type="PANTHER" id="PTHR47969:SF6">
    <property type="entry name" value="KINESIN-LIKE PROTEIN KIN-4C"/>
    <property type="match status" value="1"/>
</dbReference>
<feature type="region of interest" description="Disordered" evidence="2">
    <location>
        <begin position="443"/>
        <end position="492"/>
    </location>
</feature>
<dbReference type="GO" id="GO:0007018">
    <property type="term" value="P:microtubule-based movement"/>
    <property type="evidence" value="ECO:0007669"/>
    <property type="project" value="InterPro"/>
</dbReference>
<feature type="compositionally biased region" description="Basic and acidic residues" evidence="2">
    <location>
        <begin position="443"/>
        <end position="452"/>
    </location>
</feature>
<dbReference type="GO" id="GO:0051231">
    <property type="term" value="P:spindle elongation"/>
    <property type="evidence" value="ECO:0007669"/>
    <property type="project" value="TreeGrafter"/>
</dbReference>
<dbReference type="AlphaFoldDB" id="A0A6A1UW40"/>
<evidence type="ECO:0000256" key="1">
    <source>
        <dbReference type="SAM" id="Coils"/>
    </source>
</evidence>
<comment type="caution">
    <text evidence="3">The sequence shown here is derived from an EMBL/GenBank/DDBJ whole genome shotgun (WGS) entry which is preliminary data.</text>
</comment>
<feature type="region of interest" description="Disordered" evidence="2">
    <location>
        <begin position="506"/>
        <end position="525"/>
    </location>
</feature>
<feature type="coiled-coil region" evidence="1">
    <location>
        <begin position="160"/>
        <end position="194"/>
    </location>
</feature>
<dbReference type="EMBL" id="RXIC02000026">
    <property type="protein sequence ID" value="KAB1203917.1"/>
    <property type="molecule type" value="Genomic_DNA"/>
</dbReference>
<dbReference type="Proteomes" id="UP000516437">
    <property type="component" value="Chromosome 8"/>
</dbReference>
<accession>A0A6A1UW40</accession>
<dbReference type="GO" id="GO:0007052">
    <property type="term" value="P:mitotic spindle organization"/>
    <property type="evidence" value="ECO:0007669"/>
    <property type="project" value="TreeGrafter"/>
</dbReference>
<dbReference type="OrthoDB" id="1739830at2759"/>
<evidence type="ECO:0000256" key="2">
    <source>
        <dbReference type="SAM" id="MobiDB-lite"/>
    </source>
</evidence>
<dbReference type="PANTHER" id="PTHR47969">
    <property type="entry name" value="CHROMOSOME-ASSOCIATED KINESIN KIF4A-RELATED"/>
    <property type="match status" value="1"/>
</dbReference>
<sequence length="559" mass="62442">MKKTNRRSKQASPVDASSSAPEDKQNLYYEERIRQLQQTNEAFQKEVEELRGKLANVSSASSDGVEKLKVDYLQKLNVLEEQVTEMKKKQNVQSQLSTQRPKGNEATKRLQFEIQSLKAQKVQLQCKVKLESVQFRLCKASLEKEVLQLRKDGRRKEYEMQKLFTSNQRLKRVLQRKTEEASMATKRLKELLESRKALSHRSSGARVGKIPGSQVVEHELEVTARLHELCSEYEHQMEEMANEVAKLKKEAEVLKQENLRCPLQEKEVDYLEKHVDMKDLKEQVASLSDLLRQLKVQKAALIHNDKSQDGSGQASFSVGSSNRLFEGPETSESDHFTEANISREKSAVGLCCSCSKKSLCKTTKCRCRTAGGSCGKSCGCKLAKCTNREAVLVKLSNSPQSDIAESTLSCSDIVEAQKTGLVASEGAMLLQSALLEKPAEMNDNRRPRKEPLCDIGNTMTESDALKPGETKKGRKPVIQLGLHPPSSLPENIKRSKGEIQADVIQNPLGPMPSVLNSSSSTESVFGQPDEFVASKATVPAPRYPIRQARALNQKENRSL</sequence>
<feature type="compositionally biased region" description="Low complexity" evidence="2">
    <location>
        <begin position="513"/>
        <end position="523"/>
    </location>
</feature>
<evidence type="ECO:0000313" key="3">
    <source>
        <dbReference type="EMBL" id="KAB1203917.1"/>
    </source>
</evidence>
<dbReference type="GO" id="GO:0005875">
    <property type="term" value="C:microtubule associated complex"/>
    <property type="evidence" value="ECO:0007669"/>
    <property type="project" value="TreeGrafter"/>
</dbReference>
<feature type="coiled-coil region" evidence="1">
    <location>
        <begin position="26"/>
        <end position="127"/>
    </location>
</feature>
<feature type="coiled-coil region" evidence="1">
    <location>
        <begin position="223"/>
        <end position="297"/>
    </location>
</feature>
<organism evidence="3 4">
    <name type="scientific">Morella rubra</name>
    <name type="common">Chinese bayberry</name>
    <dbReference type="NCBI Taxonomy" id="262757"/>
    <lineage>
        <taxon>Eukaryota</taxon>
        <taxon>Viridiplantae</taxon>
        <taxon>Streptophyta</taxon>
        <taxon>Embryophyta</taxon>
        <taxon>Tracheophyta</taxon>
        <taxon>Spermatophyta</taxon>
        <taxon>Magnoliopsida</taxon>
        <taxon>eudicotyledons</taxon>
        <taxon>Gunneridae</taxon>
        <taxon>Pentapetalae</taxon>
        <taxon>rosids</taxon>
        <taxon>fabids</taxon>
        <taxon>Fagales</taxon>
        <taxon>Myricaceae</taxon>
        <taxon>Morella</taxon>
    </lineage>
</organism>
<keyword evidence="1" id="KW-0175">Coiled coil</keyword>